<name>A0ABV6Q0J3_9DEIN</name>
<gene>
    <name evidence="3" type="ORF">ACFFFP_05435</name>
</gene>
<feature type="domain" description="Purine catabolism PurC-like" evidence="1">
    <location>
        <begin position="18"/>
        <end position="137"/>
    </location>
</feature>
<sequence>MKSKRQDVTLSAPTMAEALAHPALAGAELLGGEGGLGRRILWVHVSELLDVARFLQGGELLLTTGMALAGADRRTQEAYLDSLAERGIAALGVELVQWIRELPPWFPAWAESAGIPLLVFRQEVRFEDIGQALCTLILSRRTALLETLEATTEALLQGLSREGLGGFLEALKARLPGHRLSLHLEGAGEGPGLRLPLRAGLETLGTLCVLPPEGLDEAAHLVLERAALILAAHLAMARAQEEAKRREALERLSAFFFPDLFPGFPPYHPAWLGLALGAKEGVLRTLLTREGLEVWSWKTPDFHLFLLGGPKPLLEEVHREAEARARSGVPLGVGPVVEGVHLAHHTLREATWRLRCGKDPLGLLLVPDPTLRLAYARARLALLLALPPRRRRILGETLGVLLEEGNRAQAARRLGIRRQSLYRRLEELEILLGPLGPGRVDLFLALKILREMAPGEI</sequence>
<keyword evidence="4" id="KW-1185">Reference proteome</keyword>
<dbReference type="Pfam" id="PF07905">
    <property type="entry name" value="PucR"/>
    <property type="match status" value="1"/>
</dbReference>
<comment type="caution">
    <text evidence="3">The sequence shown here is derived from an EMBL/GenBank/DDBJ whole genome shotgun (WGS) entry which is preliminary data.</text>
</comment>
<reference evidence="3 4" key="1">
    <citation type="submission" date="2024-09" db="EMBL/GenBank/DDBJ databases">
        <authorList>
            <person name="Sun Q."/>
            <person name="Mori K."/>
        </authorList>
    </citation>
    <scope>NUCLEOTIDE SEQUENCE [LARGE SCALE GENOMIC DNA]</scope>
    <source>
        <strain evidence="3 4">NCAIM B.02340</strain>
    </source>
</reference>
<evidence type="ECO:0000313" key="3">
    <source>
        <dbReference type="EMBL" id="MFC0595607.1"/>
    </source>
</evidence>
<feature type="domain" description="PucR C-terminal helix-turn-helix" evidence="2">
    <location>
        <begin position="395"/>
        <end position="448"/>
    </location>
</feature>
<dbReference type="Proteomes" id="UP001589830">
    <property type="component" value="Unassembled WGS sequence"/>
</dbReference>
<protein>
    <submittedName>
        <fullName evidence="3">PucR family transcriptional regulator ligand-binding domain-containing protein</fullName>
    </submittedName>
</protein>
<accession>A0ABV6Q0J3</accession>
<evidence type="ECO:0000259" key="1">
    <source>
        <dbReference type="Pfam" id="PF07905"/>
    </source>
</evidence>
<evidence type="ECO:0000313" key="4">
    <source>
        <dbReference type="Proteomes" id="UP001589830"/>
    </source>
</evidence>
<dbReference type="InterPro" id="IPR009057">
    <property type="entry name" value="Homeodomain-like_sf"/>
</dbReference>
<dbReference type="Pfam" id="PF13556">
    <property type="entry name" value="HTH_30"/>
    <property type="match status" value="1"/>
</dbReference>
<evidence type="ECO:0000259" key="2">
    <source>
        <dbReference type="Pfam" id="PF13556"/>
    </source>
</evidence>
<dbReference type="EMBL" id="JBHLTW010000020">
    <property type="protein sequence ID" value="MFC0595607.1"/>
    <property type="molecule type" value="Genomic_DNA"/>
</dbReference>
<dbReference type="Gene3D" id="1.10.10.2840">
    <property type="entry name" value="PucR C-terminal helix-turn-helix domain"/>
    <property type="match status" value="1"/>
</dbReference>
<dbReference type="InterPro" id="IPR025736">
    <property type="entry name" value="PucR_C-HTH_dom"/>
</dbReference>
<dbReference type="InterPro" id="IPR012914">
    <property type="entry name" value="PucR_dom"/>
</dbReference>
<proteinExistence type="predicted"/>
<dbReference type="SUPFAM" id="SSF46689">
    <property type="entry name" value="Homeodomain-like"/>
    <property type="match status" value="1"/>
</dbReference>
<dbReference type="RefSeq" id="WP_229906138.1">
    <property type="nucleotide sequence ID" value="NZ_BMPJ01000020.1"/>
</dbReference>
<organism evidence="3 4">
    <name type="scientific">Thermus composti</name>
    <dbReference type="NCBI Taxonomy" id="532059"/>
    <lineage>
        <taxon>Bacteria</taxon>
        <taxon>Thermotogati</taxon>
        <taxon>Deinococcota</taxon>
        <taxon>Deinococci</taxon>
        <taxon>Thermales</taxon>
        <taxon>Thermaceae</taxon>
        <taxon>Thermus</taxon>
    </lineage>
</organism>
<dbReference type="InterPro" id="IPR042070">
    <property type="entry name" value="PucR_C-HTH_sf"/>
</dbReference>